<protein>
    <submittedName>
        <fullName evidence="1">10834_t:CDS:1</fullName>
    </submittedName>
</protein>
<proteinExistence type="predicted"/>
<reference evidence="1" key="1">
    <citation type="submission" date="2021-06" db="EMBL/GenBank/DDBJ databases">
        <authorList>
            <person name="Kallberg Y."/>
            <person name="Tangrot J."/>
            <person name="Rosling A."/>
        </authorList>
    </citation>
    <scope>NUCLEOTIDE SEQUENCE</scope>
    <source>
        <strain evidence="1">MA453B</strain>
    </source>
</reference>
<dbReference type="OrthoDB" id="2468402at2759"/>
<accession>A0A9N9C1P6</accession>
<name>A0A9N9C1P6_9GLOM</name>
<dbReference type="Proteomes" id="UP000789405">
    <property type="component" value="Unassembled WGS sequence"/>
</dbReference>
<keyword evidence="2" id="KW-1185">Reference proteome</keyword>
<organism evidence="1 2">
    <name type="scientific">Dentiscutata erythropus</name>
    <dbReference type="NCBI Taxonomy" id="1348616"/>
    <lineage>
        <taxon>Eukaryota</taxon>
        <taxon>Fungi</taxon>
        <taxon>Fungi incertae sedis</taxon>
        <taxon>Mucoromycota</taxon>
        <taxon>Glomeromycotina</taxon>
        <taxon>Glomeromycetes</taxon>
        <taxon>Diversisporales</taxon>
        <taxon>Gigasporaceae</taxon>
        <taxon>Dentiscutata</taxon>
    </lineage>
</organism>
<dbReference type="EMBL" id="CAJVPY010003244">
    <property type="protein sequence ID" value="CAG8586017.1"/>
    <property type="molecule type" value="Genomic_DNA"/>
</dbReference>
<sequence>MINNCFCHTNILPVTTNKNTFINDDIIVYIDNNDILSKLQQNIDALHLQNTMNIDDFINYHEEDITNGNEILSDQDIVNLTNHSDEPQDEEEPDNSIEMCNYIHKEALDALDLITQYLLQQSDDMMEYIKMISKVSQATRNARNNSLQQANINSFFISSSNRDNEMIEEMNFMLEISEGSLLSNKDF</sequence>
<dbReference type="AlphaFoldDB" id="A0A9N9C1P6"/>
<evidence type="ECO:0000313" key="1">
    <source>
        <dbReference type="EMBL" id="CAG8586017.1"/>
    </source>
</evidence>
<gene>
    <name evidence="1" type="ORF">DERYTH_LOCUS6929</name>
</gene>
<comment type="caution">
    <text evidence="1">The sequence shown here is derived from an EMBL/GenBank/DDBJ whole genome shotgun (WGS) entry which is preliminary data.</text>
</comment>
<evidence type="ECO:0000313" key="2">
    <source>
        <dbReference type="Proteomes" id="UP000789405"/>
    </source>
</evidence>